<keyword evidence="1" id="KW-0732">Signal</keyword>
<evidence type="ECO:0000313" key="2">
    <source>
        <dbReference type="EMBL" id="MBB5719661.1"/>
    </source>
</evidence>
<dbReference type="NCBIfam" id="TIGR03481">
    <property type="entry name" value="HpnM"/>
    <property type="match status" value="1"/>
</dbReference>
<reference evidence="2 3" key="1">
    <citation type="submission" date="2020-08" db="EMBL/GenBank/DDBJ databases">
        <title>Genomic Encyclopedia of Type Strains, Phase IV (KMG-IV): sequencing the most valuable type-strain genomes for metagenomic binning, comparative biology and taxonomic classification.</title>
        <authorList>
            <person name="Goeker M."/>
        </authorList>
    </citation>
    <scope>NUCLEOTIDE SEQUENCE [LARGE SCALE GENOMIC DNA]</scope>
    <source>
        <strain evidence="2 3">DSM 27203</strain>
    </source>
</reference>
<dbReference type="InterPro" id="IPR017842">
    <property type="entry name" value="Hopanoid_biosyn-assoc_HpnM"/>
</dbReference>
<dbReference type="PANTHER" id="PTHR36573:SF1">
    <property type="entry name" value="INTERMEMBRANE PHOSPHOLIPID TRANSPORT SYSTEM BINDING PROTEIN MLAC"/>
    <property type="match status" value="1"/>
</dbReference>
<keyword evidence="3" id="KW-1185">Reference proteome</keyword>
<dbReference type="Pfam" id="PF05494">
    <property type="entry name" value="MlaC"/>
    <property type="match status" value="1"/>
</dbReference>
<dbReference type="AlphaFoldDB" id="A0A840Z0L0"/>
<sequence length="201" mass="21369">MLVSNRLTLGLASAMMLTPAVAQAQQSPASTVEQLDSGLLSAMKSGKELGFKGRVVRIGPVIEKTFDLPLMTRLAVGPGWNSIAPADQKALTDAFSRMTIAQYAGNFDSWSGEKFTVSPNVETRGSDALVRTTLGKPGGSPVALGYRLRQEGGAWKIIDVYYKNSISQIATRRSDFAGVLQKGGAKALVRHLDALADKAAD</sequence>
<accession>A0A840Z0L0</accession>
<dbReference type="InterPro" id="IPR042245">
    <property type="entry name" value="Tgt2/MlaC_sf"/>
</dbReference>
<dbReference type="PANTHER" id="PTHR36573">
    <property type="entry name" value="INTERMEMBRANE PHOSPHOLIPID TRANSPORT SYSTEM BINDING PROTEIN MLAC"/>
    <property type="match status" value="1"/>
</dbReference>
<proteinExistence type="predicted"/>
<protein>
    <submittedName>
        <fullName evidence="2">Phospholipid transport system substrate-binding protein</fullName>
    </submittedName>
</protein>
<evidence type="ECO:0000256" key="1">
    <source>
        <dbReference type="SAM" id="SignalP"/>
    </source>
</evidence>
<dbReference type="InterPro" id="IPR008869">
    <property type="entry name" value="MlaC/ttg2D"/>
</dbReference>
<comment type="caution">
    <text evidence="2">The sequence shown here is derived from an EMBL/GenBank/DDBJ whole genome shotgun (WGS) entry which is preliminary data.</text>
</comment>
<dbReference type="RefSeq" id="WP_184004685.1">
    <property type="nucleotide sequence ID" value="NZ_BAABIF010000030.1"/>
</dbReference>
<gene>
    <name evidence="2" type="ORF">FHR23_002609</name>
</gene>
<feature type="signal peptide" evidence="1">
    <location>
        <begin position="1"/>
        <end position="24"/>
    </location>
</feature>
<dbReference type="Proteomes" id="UP000554342">
    <property type="component" value="Unassembled WGS sequence"/>
</dbReference>
<dbReference type="EMBL" id="JACIJI010000005">
    <property type="protein sequence ID" value="MBB5719661.1"/>
    <property type="molecule type" value="Genomic_DNA"/>
</dbReference>
<feature type="chain" id="PRO_5032891818" evidence="1">
    <location>
        <begin position="25"/>
        <end position="201"/>
    </location>
</feature>
<dbReference type="Gene3D" id="3.10.450.710">
    <property type="entry name" value="Tgt2/MlaC"/>
    <property type="match status" value="1"/>
</dbReference>
<organism evidence="2 3">
    <name type="scientific">Stakelama sediminis</name>
    <dbReference type="NCBI Taxonomy" id="463200"/>
    <lineage>
        <taxon>Bacteria</taxon>
        <taxon>Pseudomonadati</taxon>
        <taxon>Pseudomonadota</taxon>
        <taxon>Alphaproteobacteria</taxon>
        <taxon>Sphingomonadales</taxon>
        <taxon>Sphingomonadaceae</taxon>
        <taxon>Stakelama</taxon>
    </lineage>
</organism>
<evidence type="ECO:0000313" key="3">
    <source>
        <dbReference type="Proteomes" id="UP000554342"/>
    </source>
</evidence>
<name>A0A840Z0L0_9SPHN</name>